<evidence type="ECO:0000313" key="2">
    <source>
        <dbReference type="Proteomes" id="UP001057532"/>
    </source>
</evidence>
<dbReference type="Proteomes" id="UP001057532">
    <property type="component" value="Chromosome"/>
</dbReference>
<protein>
    <submittedName>
        <fullName evidence="1">Uncharacterized protein</fullName>
    </submittedName>
</protein>
<gene>
    <name evidence="1" type="ORF">M8332_01910</name>
</gene>
<dbReference type="RefSeq" id="WP_252780497.1">
    <property type="nucleotide sequence ID" value="NZ_CP097478.1"/>
</dbReference>
<sequence>MENEYYKLSDEDARIFAKGIVDGNKEYAEERLEKKKKMIVSSGYSWTRSNHIDDSIYRHIKGDENSSIETNISTAGYFWDYIQFNTEVGNNKKVLIIVKPGQFRPYKYGSGIDKKHMKQGSIAKLTKINYSLPSDNVYEFQQQLDIFNATDQDNETIDNKIEEHEFERFYILTYTLDSKSEIGKLSLQMPNPNTLESIEVQDLTPFIEDASQLSDEQREAVANDKNNQFAEYSTFYVRNKKSKSTDKKNDN</sequence>
<organism evidence="1 2">
    <name type="scientific">Fructilactobacillus ixorae</name>
    <dbReference type="NCBI Taxonomy" id="1750535"/>
    <lineage>
        <taxon>Bacteria</taxon>
        <taxon>Bacillati</taxon>
        <taxon>Bacillota</taxon>
        <taxon>Bacilli</taxon>
        <taxon>Lactobacillales</taxon>
        <taxon>Lactobacillaceae</taxon>
        <taxon>Fructilactobacillus</taxon>
    </lineage>
</organism>
<keyword evidence="2" id="KW-1185">Reference proteome</keyword>
<name>A0ABY5C8K0_9LACO</name>
<reference evidence="1" key="1">
    <citation type="submission" date="2022-05" db="EMBL/GenBank/DDBJ databases">
        <authorList>
            <person name="Oliphant S.A."/>
            <person name="Watson-Haigh N.S."/>
            <person name="Sumby K.M."/>
            <person name="Gardner J.M."/>
            <person name="Jiranek V."/>
        </authorList>
    </citation>
    <scope>NUCLEOTIDE SEQUENCE</scope>
    <source>
        <strain evidence="1">Ru20-1</strain>
    </source>
</reference>
<evidence type="ECO:0000313" key="1">
    <source>
        <dbReference type="EMBL" id="USS93631.1"/>
    </source>
</evidence>
<proteinExistence type="predicted"/>
<dbReference type="EMBL" id="CP097478">
    <property type="protein sequence ID" value="USS93631.1"/>
    <property type="molecule type" value="Genomic_DNA"/>
</dbReference>
<accession>A0ABY5C8K0</accession>